<proteinExistence type="predicted"/>
<name>A0A7I8IB04_SPIIN</name>
<evidence type="ECO:0000313" key="5">
    <source>
        <dbReference type="EMBL" id="CAA2614805.1"/>
    </source>
</evidence>
<dbReference type="PRINTS" id="PR00421">
    <property type="entry name" value="THIOREDOXIN"/>
</dbReference>
<evidence type="ECO:0000256" key="1">
    <source>
        <dbReference type="ARBA" id="ARBA00022982"/>
    </source>
</evidence>
<dbReference type="FunFam" id="3.40.30.10:FF:000245">
    <property type="entry name" value="Thioredoxin"/>
    <property type="match status" value="1"/>
</dbReference>
<protein>
    <recommendedName>
        <fullName evidence="4">Thioredoxin domain-containing protein</fullName>
    </recommendedName>
</protein>
<dbReference type="InterPro" id="IPR013766">
    <property type="entry name" value="Thioredoxin_domain"/>
</dbReference>
<dbReference type="OrthoDB" id="2121326at2759"/>
<dbReference type="EMBL" id="LR743588">
    <property type="protein sequence ID" value="CAA2614805.1"/>
    <property type="molecule type" value="Genomic_DNA"/>
</dbReference>
<dbReference type="EMBL" id="LR746264">
    <property type="protein sequence ID" value="CAA7389219.1"/>
    <property type="molecule type" value="Genomic_DNA"/>
</dbReference>
<dbReference type="InterPro" id="IPR036249">
    <property type="entry name" value="Thioredoxin-like_sf"/>
</dbReference>
<dbReference type="Proteomes" id="UP000663760">
    <property type="component" value="Chromosome 1"/>
</dbReference>
<evidence type="ECO:0000256" key="2">
    <source>
        <dbReference type="ARBA" id="ARBA00023157"/>
    </source>
</evidence>
<dbReference type="PANTHER" id="PTHR10438:SF434">
    <property type="entry name" value="THIOREDOXIN H9"/>
    <property type="match status" value="1"/>
</dbReference>
<dbReference type="InterPro" id="IPR050620">
    <property type="entry name" value="Thioredoxin_H-type-like"/>
</dbReference>
<dbReference type="PROSITE" id="PS00194">
    <property type="entry name" value="THIOREDOXIN_1"/>
    <property type="match status" value="1"/>
</dbReference>
<dbReference type="PANTHER" id="PTHR10438">
    <property type="entry name" value="THIOREDOXIN"/>
    <property type="match status" value="1"/>
</dbReference>
<sequence length="126" mass="14050">MEFENGNVHVISTKEGWDEAISEAYENGKIVVANFSASWCAPCRSIAPLYGEMSEKFPSLTFVTVDVDKMMELSSSWEVRATPTFFFLRDGRQLDKLVGANRTELLQKVAALADPSTRSSQRSPSH</sequence>
<evidence type="ECO:0000259" key="4">
    <source>
        <dbReference type="PROSITE" id="PS51352"/>
    </source>
</evidence>
<organism evidence="5">
    <name type="scientific">Spirodela intermedia</name>
    <name type="common">Intermediate duckweed</name>
    <dbReference type="NCBI Taxonomy" id="51605"/>
    <lineage>
        <taxon>Eukaryota</taxon>
        <taxon>Viridiplantae</taxon>
        <taxon>Streptophyta</taxon>
        <taxon>Embryophyta</taxon>
        <taxon>Tracheophyta</taxon>
        <taxon>Spermatophyta</taxon>
        <taxon>Magnoliopsida</taxon>
        <taxon>Liliopsida</taxon>
        <taxon>Araceae</taxon>
        <taxon>Lemnoideae</taxon>
        <taxon>Spirodela</taxon>
    </lineage>
</organism>
<keyword evidence="3" id="KW-0676">Redox-active center</keyword>
<dbReference type="CDD" id="cd02947">
    <property type="entry name" value="TRX_family"/>
    <property type="match status" value="1"/>
</dbReference>
<evidence type="ECO:0000256" key="3">
    <source>
        <dbReference type="ARBA" id="ARBA00023284"/>
    </source>
</evidence>
<keyword evidence="1" id="KW-0249">Electron transport</keyword>
<dbReference type="PROSITE" id="PS51352">
    <property type="entry name" value="THIOREDOXIN_2"/>
    <property type="match status" value="1"/>
</dbReference>
<dbReference type="InterPro" id="IPR017937">
    <property type="entry name" value="Thioredoxin_CS"/>
</dbReference>
<keyword evidence="7" id="KW-1185">Reference proteome</keyword>
<dbReference type="Pfam" id="PF00085">
    <property type="entry name" value="Thioredoxin"/>
    <property type="match status" value="1"/>
</dbReference>
<keyword evidence="2" id="KW-1015">Disulfide bond</keyword>
<feature type="domain" description="Thioredoxin" evidence="4">
    <location>
        <begin position="1"/>
        <end position="114"/>
    </location>
</feature>
<gene>
    <name evidence="5" type="ORF">SI7747_01001174</name>
    <name evidence="6" type="ORF">SI8410_01001297</name>
</gene>
<keyword evidence="1" id="KW-0813">Transport</keyword>
<evidence type="ECO:0000313" key="7">
    <source>
        <dbReference type="Proteomes" id="UP000663760"/>
    </source>
</evidence>
<dbReference type="AlphaFoldDB" id="A0A7I8IB04"/>
<dbReference type="SUPFAM" id="SSF52833">
    <property type="entry name" value="Thioredoxin-like"/>
    <property type="match status" value="1"/>
</dbReference>
<dbReference type="Gene3D" id="3.40.30.10">
    <property type="entry name" value="Glutaredoxin"/>
    <property type="match status" value="1"/>
</dbReference>
<reference evidence="5" key="1">
    <citation type="submission" date="2019-12" db="EMBL/GenBank/DDBJ databases">
        <authorList>
            <person name="Scholz U."/>
            <person name="Mascher M."/>
            <person name="Fiebig A."/>
        </authorList>
    </citation>
    <scope>NUCLEOTIDE SEQUENCE</scope>
</reference>
<evidence type="ECO:0000313" key="6">
    <source>
        <dbReference type="EMBL" id="CAA7389219.1"/>
    </source>
</evidence>
<accession>A0A7I8IB04</accession>